<dbReference type="NCBIfam" id="TIGR01571">
    <property type="entry name" value="A_thal_Cys_rich"/>
    <property type="match status" value="1"/>
</dbReference>
<dbReference type="Proteomes" id="UP000507245">
    <property type="component" value="Unassembled WGS sequence"/>
</dbReference>
<name>A0A6J5TD89_PRUAR</name>
<evidence type="ECO:0000313" key="3">
    <source>
        <dbReference type="EMBL" id="CAB4261821.1"/>
    </source>
</evidence>
<evidence type="ECO:0000256" key="2">
    <source>
        <dbReference type="SAM" id="Phobius"/>
    </source>
</evidence>
<dbReference type="EMBL" id="CAEKKB010000001">
    <property type="protein sequence ID" value="CAB4292391.1"/>
    <property type="molecule type" value="Genomic_DNA"/>
</dbReference>
<dbReference type="InterPro" id="IPR006461">
    <property type="entry name" value="PLAC_motif_containing"/>
</dbReference>
<dbReference type="OrthoDB" id="1045822at2759"/>
<keyword evidence="2" id="KW-1133">Transmembrane helix</keyword>
<dbReference type="Pfam" id="PF04749">
    <property type="entry name" value="PLAC8"/>
    <property type="match status" value="1"/>
</dbReference>
<dbReference type="PANTHER" id="PTHR15907">
    <property type="entry name" value="DUF614 FAMILY PROTEIN-RELATED"/>
    <property type="match status" value="1"/>
</dbReference>
<gene>
    <name evidence="3" type="ORF">CURHAP_LOCUS763</name>
    <name evidence="4" type="ORF">ORAREDHAP_LOCUS748</name>
</gene>
<feature type="transmembrane region" description="Helical" evidence="2">
    <location>
        <begin position="52"/>
        <end position="70"/>
    </location>
</feature>
<dbReference type="EMBL" id="CAEKDK010000001">
    <property type="protein sequence ID" value="CAB4261821.1"/>
    <property type="molecule type" value="Genomic_DNA"/>
</dbReference>
<feature type="region of interest" description="Disordered" evidence="1">
    <location>
        <begin position="115"/>
        <end position="137"/>
    </location>
</feature>
<protein>
    <submittedName>
        <fullName evidence="3">Uncharacterized protein</fullName>
    </submittedName>
</protein>
<feature type="compositionally biased region" description="Polar residues" evidence="1">
    <location>
        <begin position="121"/>
        <end position="137"/>
    </location>
</feature>
<reference evidence="6" key="1">
    <citation type="journal article" date="2020" name="Genome Biol.">
        <title>Gamete binning: chromosome-level and haplotype-resolved genome assembly enabled by high-throughput single-cell sequencing of gamete genomes.</title>
        <authorList>
            <person name="Campoy J.A."/>
            <person name="Sun H."/>
            <person name="Goel M."/>
            <person name="Jiao W.-B."/>
            <person name="Folz-Donahue K."/>
            <person name="Wang N."/>
            <person name="Rubio M."/>
            <person name="Liu C."/>
            <person name="Kukat C."/>
            <person name="Ruiz D."/>
            <person name="Huettel B."/>
            <person name="Schneeberger K."/>
        </authorList>
    </citation>
    <scope>NUCLEOTIDE SEQUENCE [LARGE SCALE GENOMIC DNA]</scope>
    <source>
        <strain evidence="6">cv. Rojo Pasion</strain>
    </source>
</reference>
<evidence type="ECO:0000313" key="4">
    <source>
        <dbReference type="EMBL" id="CAB4292391.1"/>
    </source>
</evidence>
<keyword evidence="6" id="KW-1185">Reference proteome</keyword>
<dbReference type="AlphaFoldDB" id="A0A6J5TD89"/>
<evidence type="ECO:0000313" key="5">
    <source>
        <dbReference type="Proteomes" id="UP000507222"/>
    </source>
</evidence>
<evidence type="ECO:0000256" key="1">
    <source>
        <dbReference type="SAM" id="MobiDB-lite"/>
    </source>
</evidence>
<keyword evidence="2" id="KW-0472">Membrane</keyword>
<dbReference type="Proteomes" id="UP000507222">
    <property type="component" value="Unassembled WGS sequence"/>
</dbReference>
<proteinExistence type="predicted"/>
<evidence type="ECO:0000313" key="6">
    <source>
        <dbReference type="Proteomes" id="UP000507245"/>
    </source>
</evidence>
<accession>A0A6J5TD89</accession>
<sequence>MNVDHGHPPQQWSHGLCSCVEDKSTCFITWCFPCVTFGQIAEIVDEGQHSCLYHGIVYGFLMTISCQWVYSCMYRKKLRKKFGLPEEPCTDCGVHYCCESFALCQEHAELKSRGFDPSKGWNGSPTAAPQVPPSMTK</sequence>
<organism evidence="3 5">
    <name type="scientific">Prunus armeniaca</name>
    <name type="common">Apricot</name>
    <name type="synonym">Armeniaca vulgaris</name>
    <dbReference type="NCBI Taxonomy" id="36596"/>
    <lineage>
        <taxon>Eukaryota</taxon>
        <taxon>Viridiplantae</taxon>
        <taxon>Streptophyta</taxon>
        <taxon>Embryophyta</taxon>
        <taxon>Tracheophyta</taxon>
        <taxon>Spermatophyta</taxon>
        <taxon>Magnoliopsida</taxon>
        <taxon>eudicotyledons</taxon>
        <taxon>Gunneridae</taxon>
        <taxon>Pentapetalae</taxon>
        <taxon>rosids</taxon>
        <taxon>fabids</taxon>
        <taxon>Rosales</taxon>
        <taxon>Rosaceae</taxon>
        <taxon>Amygdaloideae</taxon>
        <taxon>Amygdaleae</taxon>
        <taxon>Prunus</taxon>
    </lineage>
</organism>
<keyword evidence="2" id="KW-0812">Transmembrane</keyword>
<reference evidence="3 5" key="2">
    <citation type="submission" date="2020-05" db="EMBL/GenBank/DDBJ databases">
        <authorList>
            <person name="Campoy J."/>
            <person name="Schneeberger K."/>
            <person name="Spophaly S."/>
        </authorList>
    </citation>
    <scope>NUCLEOTIDE SEQUENCE [LARGE SCALE GENOMIC DNA]</scope>
    <source>
        <strain evidence="3">PruArmRojPasFocal</strain>
    </source>
</reference>